<evidence type="ECO:0000256" key="1">
    <source>
        <dbReference type="SAM" id="MobiDB-lite"/>
    </source>
</evidence>
<dbReference type="Proteomes" id="UP001519460">
    <property type="component" value="Unassembled WGS sequence"/>
</dbReference>
<gene>
    <name evidence="2" type="ORF">BaRGS_00001067</name>
</gene>
<organism evidence="2 3">
    <name type="scientific">Batillaria attramentaria</name>
    <dbReference type="NCBI Taxonomy" id="370345"/>
    <lineage>
        <taxon>Eukaryota</taxon>
        <taxon>Metazoa</taxon>
        <taxon>Spiralia</taxon>
        <taxon>Lophotrochozoa</taxon>
        <taxon>Mollusca</taxon>
        <taxon>Gastropoda</taxon>
        <taxon>Caenogastropoda</taxon>
        <taxon>Sorbeoconcha</taxon>
        <taxon>Cerithioidea</taxon>
        <taxon>Batillariidae</taxon>
        <taxon>Batillaria</taxon>
    </lineage>
</organism>
<feature type="region of interest" description="Disordered" evidence="1">
    <location>
        <begin position="1"/>
        <end position="80"/>
    </location>
</feature>
<reference evidence="2 3" key="1">
    <citation type="journal article" date="2023" name="Sci. Data">
        <title>Genome assembly of the Korean intertidal mud-creeper Batillaria attramentaria.</title>
        <authorList>
            <person name="Patra A.K."/>
            <person name="Ho P.T."/>
            <person name="Jun S."/>
            <person name="Lee S.J."/>
            <person name="Kim Y."/>
            <person name="Won Y.J."/>
        </authorList>
    </citation>
    <scope>NUCLEOTIDE SEQUENCE [LARGE SCALE GENOMIC DNA]</scope>
    <source>
        <strain evidence="2">Wonlab-2016</strain>
    </source>
</reference>
<name>A0ABD0M754_9CAEN</name>
<evidence type="ECO:0000313" key="3">
    <source>
        <dbReference type="Proteomes" id="UP001519460"/>
    </source>
</evidence>
<protein>
    <submittedName>
        <fullName evidence="2">Uncharacterized protein</fullName>
    </submittedName>
</protein>
<keyword evidence="3" id="KW-1185">Reference proteome</keyword>
<dbReference type="EMBL" id="JACVVK020000004">
    <property type="protein sequence ID" value="KAK7507132.1"/>
    <property type="molecule type" value="Genomic_DNA"/>
</dbReference>
<proteinExistence type="predicted"/>
<comment type="caution">
    <text evidence="2">The sequence shown here is derived from an EMBL/GenBank/DDBJ whole genome shotgun (WGS) entry which is preliminary data.</text>
</comment>
<accession>A0ABD0M754</accession>
<dbReference type="AlphaFoldDB" id="A0ABD0M754"/>
<sequence>MFLGVGTEDPARTVHPAGKVNPARTEDPAMTVHPDGKVNPARTEKPDSASCQESESCQDRILPGQNPLGTESCRDRNPARTVNPIWTENPARTEKPVGILRYSCLL</sequence>
<evidence type="ECO:0000313" key="2">
    <source>
        <dbReference type="EMBL" id="KAK7507132.1"/>
    </source>
</evidence>